<keyword evidence="3" id="KW-1185">Reference proteome</keyword>
<feature type="domain" description="ChrR-like cupin" evidence="1">
    <location>
        <begin position="11"/>
        <end position="109"/>
    </location>
</feature>
<dbReference type="InterPro" id="IPR011051">
    <property type="entry name" value="RmlC_Cupin_sf"/>
</dbReference>
<gene>
    <name evidence="2" type="ORF">UBAL3_48660004a</name>
</gene>
<dbReference type="Pfam" id="PF12973">
    <property type="entry name" value="Cupin_7"/>
    <property type="match status" value="1"/>
</dbReference>
<dbReference type="Proteomes" id="UP000009374">
    <property type="component" value="Unassembled WGS sequence"/>
</dbReference>
<evidence type="ECO:0000313" key="3">
    <source>
        <dbReference type="Proteomes" id="UP000009374"/>
    </source>
</evidence>
<accession>C6HU58</accession>
<dbReference type="InterPro" id="IPR014710">
    <property type="entry name" value="RmlC-like_jellyroll"/>
</dbReference>
<name>C6HU58_9BACT</name>
<dbReference type="SUPFAM" id="SSF51182">
    <property type="entry name" value="RmlC-like cupins"/>
    <property type="match status" value="1"/>
</dbReference>
<dbReference type="AlphaFoldDB" id="C6HU58"/>
<sequence>MTKHSVQTFDDAATTEWRAFDGLTGVTFVPLAEPIPEGSIHRARLTKGTVIPPPTHPADEYVLVVSGVLETGGRRCEAGTFWTTPSNVRQGPHVAITDTEILTIRLGPLGSFEA</sequence>
<dbReference type="EMBL" id="GG693853">
    <property type="protein sequence ID" value="EES53791.1"/>
    <property type="molecule type" value="Genomic_DNA"/>
</dbReference>
<dbReference type="Gene3D" id="2.60.120.10">
    <property type="entry name" value="Jelly Rolls"/>
    <property type="match status" value="1"/>
</dbReference>
<organism evidence="2 3">
    <name type="scientific">Leptospirillum ferrodiazotrophum</name>
    <dbReference type="NCBI Taxonomy" id="412449"/>
    <lineage>
        <taxon>Bacteria</taxon>
        <taxon>Pseudomonadati</taxon>
        <taxon>Nitrospirota</taxon>
        <taxon>Nitrospiria</taxon>
        <taxon>Nitrospirales</taxon>
        <taxon>Nitrospiraceae</taxon>
        <taxon>Leptospirillum</taxon>
    </lineage>
</organism>
<reference evidence="2 3" key="1">
    <citation type="journal article" date="2009" name="Appl. Environ. Microbiol.">
        <title>Community genomic and proteomic analyses of chemoautotrophic iron-oxidizing "Leptospirillum rubarum" (Group II) and "Leptospirillum ferrodiazotrophum" (Group III) bacteria in acid mine drainage biofilms.</title>
        <authorList>
            <person name="Goltsman D.S."/>
            <person name="Denef V.J."/>
            <person name="Singer S.W."/>
            <person name="VerBerkmoes N.C."/>
            <person name="Lefsrud M."/>
            <person name="Mueller R.S."/>
            <person name="Dick G.J."/>
            <person name="Sun C.L."/>
            <person name="Wheeler K.E."/>
            <person name="Zemla A."/>
            <person name="Baker B.J."/>
            <person name="Hauser L."/>
            <person name="Land M."/>
            <person name="Shah M.B."/>
            <person name="Thelen M.P."/>
            <person name="Hettich R.L."/>
            <person name="Banfield J.F."/>
        </authorList>
    </citation>
    <scope>NUCLEOTIDE SEQUENCE [LARGE SCALE GENOMIC DNA]</scope>
</reference>
<protein>
    <recommendedName>
        <fullName evidence="1">ChrR-like cupin domain-containing protein</fullName>
    </recommendedName>
</protein>
<evidence type="ECO:0000313" key="2">
    <source>
        <dbReference type="EMBL" id="EES53791.1"/>
    </source>
</evidence>
<proteinExistence type="predicted"/>
<dbReference type="InterPro" id="IPR025979">
    <property type="entry name" value="ChrR-like_cupin_dom"/>
</dbReference>
<evidence type="ECO:0000259" key="1">
    <source>
        <dbReference type="Pfam" id="PF12973"/>
    </source>
</evidence>